<reference evidence="2" key="1">
    <citation type="submission" date="2021-06" db="EMBL/GenBank/DDBJ databases">
        <title>Genome Sequence of Mortierella hyaline Strain SCG-10, a Cold-Adapted, Nitrate-Reducing Fungus Isolated from Soil in Minnesota, USA.</title>
        <authorList>
            <person name="Aldossari N."/>
        </authorList>
    </citation>
    <scope>NUCLEOTIDE SEQUENCE</scope>
    <source>
        <strain evidence="2">SCG-10</strain>
    </source>
</reference>
<gene>
    <name evidence="2" type="ORF">KI688_003803</name>
</gene>
<dbReference type="Pfam" id="PF11954">
    <property type="entry name" value="DUF3471"/>
    <property type="match status" value="1"/>
</dbReference>
<dbReference type="AlphaFoldDB" id="A0A9P7XMM6"/>
<sequence length="122" mass="13560">MGRHQGEDDLPDRIESKPHAAHKLVDYASGFILPVYGKITVTLQKDGKALQMRYMTVDSRLGYYHYESFKGRVHDFVVKGYVFLTFVMGADDDVETAEAVLPGGTVPLKLKKTEAGAAPKEE</sequence>
<dbReference type="OrthoDB" id="5946976at2759"/>
<evidence type="ECO:0000313" key="2">
    <source>
        <dbReference type="EMBL" id="KAG9063692.1"/>
    </source>
</evidence>
<keyword evidence="3" id="KW-1185">Reference proteome</keyword>
<evidence type="ECO:0000313" key="3">
    <source>
        <dbReference type="Proteomes" id="UP000707451"/>
    </source>
</evidence>
<feature type="domain" description="Peptidase S12 Pab87-related C-terminal" evidence="1">
    <location>
        <begin position="18"/>
        <end position="98"/>
    </location>
</feature>
<name>A0A9P7XMM6_9FUNG</name>
<dbReference type="InterPro" id="IPR021860">
    <property type="entry name" value="Peptidase_S12_Pab87-rel_C"/>
</dbReference>
<organism evidence="2 3">
    <name type="scientific">Linnemannia hyalina</name>
    <dbReference type="NCBI Taxonomy" id="64524"/>
    <lineage>
        <taxon>Eukaryota</taxon>
        <taxon>Fungi</taxon>
        <taxon>Fungi incertae sedis</taxon>
        <taxon>Mucoromycota</taxon>
        <taxon>Mortierellomycotina</taxon>
        <taxon>Mortierellomycetes</taxon>
        <taxon>Mortierellales</taxon>
        <taxon>Mortierellaceae</taxon>
        <taxon>Linnemannia</taxon>
    </lineage>
</organism>
<dbReference type="EMBL" id="JAHRHY010000015">
    <property type="protein sequence ID" value="KAG9063692.1"/>
    <property type="molecule type" value="Genomic_DNA"/>
</dbReference>
<accession>A0A9P7XMM6</accession>
<comment type="caution">
    <text evidence="2">The sequence shown here is derived from an EMBL/GenBank/DDBJ whole genome shotgun (WGS) entry which is preliminary data.</text>
</comment>
<evidence type="ECO:0000259" key="1">
    <source>
        <dbReference type="Pfam" id="PF11954"/>
    </source>
</evidence>
<proteinExistence type="predicted"/>
<protein>
    <recommendedName>
        <fullName evidence="1">Peptidase S12 Pab87-related C-terminal domain-containing protein</fullName>
    </recommendedName>
</protein>
<dbReference type="Proteomes" id="UP000707451">
    <property type="component" value="Unassembled WGS sequence"/>
</dbReference>
<dbReference type="Gene3D" id="2.40.128.600">
    <property type="match status" value="1"/>
</dbReference>